<name>A0A2A6REU6_9CHLR</name>
<dbReference type="PANTHER" id="PTHR10472:SF5">
    <property type="entry name" value="D-AMINOACYL-TRNA DEACYLASE 1"/>
    <property type="match status" value="1"/>
</dbReference>
<dbReference type="NCBIfam" id="TIGR00256">
    <property type="entry name" value="D-aminoacyl-tRNA deacylase"/>
    <property type="match status" value="1"/>
</dbReference>
<dbReference type="EMBL" id="NQWI01000143">
    <property type="protein sequence ID" value="PDW01373.1"/>
    <property type="molecule type" value="Genomic_DNA"/>
</dbReference>
<keyword evidence="2" id="KW-0694">RNA-binding</keyword>
<keyword evidence="2" id="KW-0963">Cytoplasm</keyword>
<dbReference type="GO" id="GO:0106026">
    <property type="term" value="F:Gly-tRNA(Ala) deacylase activity"/>
    <property type="evidence" value="ECO:0007669"/>
    <property type="project" value="UniProtKB-UniRule"/>
</dbReference>
<comment type="catalytic activity">
    <reaction evidence="2">
        <text>glycyl-tRNA(Ala) + H2O = tRNA(Ala) + glycine + H(+)</text>
        <dbReference type="Rhea" id="RHEA:53744"/>
        <dbReference type="Rhea" id="RHEA-COMP:9657"/>
        <dbReference type="Rhea" id="RHEA-COMP:13640"/>
        <dbReference type="ChEBI" id="CHEBI:15377"/>
        <dbReference type="ChEBI" id="CHEBI:15378"/>
        <dbReference type="ChEBI" id="CHEBI:57305"/>
        <dbReference type="ChEBI" id="CHEBI:78442"/>
        <dbReference type="ChEBI" id="CHEBI:78522"/>
    </reaction>
</comment>
<keyword evidence="4" id="KW-1185">Reference proteome</keyword>
<evidence type="ECO:0000256" key="2">
    <source>
        <dbReference type="HAMAP-Rule" id="MF_00518"/>
    </source>
</evidence>
<feature type="short sequence motif" description="Gly-cisPro motif, important for rejection of L-amino acids" evidence="2">
    <location>
        <begin position="137"/>
        <end position="138"/>
    </location>
</feature>
<comment type="domain">
    <text evidence="2">A Gly-cisPro motif from one monomer fits into the active site of the other monomer to allow specific chiral rejection of L-amino acids.</text>
</comment>
<comment type="similarity">
    <text evidence="1 2">Belongs to the DTD family.</text>
</comment>
<dbReference type="EC" id="3.1.1.-" evidence="2"/>
<dbReference type="GO" id="GO:0000049">
    <property type="term" value="F:tRNA binding"/>
    <property type="evidence" value="ECO:0007669"/>
    <property type="project" value="UniProtKB-UniRule"/>
</dbReference>
<dbReference type="GO" id="GO:0051500">
    <property type="term" value="F:D-tyrosyl-tRNA(Tyr) deacylase activity"/>
    <property type="evidence" value="ECO:0007669"/>
    <property type="project" value="TreeGrafter"/>
</dbReference>
<dbReference type="Gene3D" id="3.50.80.10">
    <property type="entry name" value="D-tyrosyl-tRNA(Tyr) deacylase"/>
    <property type="match status" value="1"/>
</dbReference>
<dbReference type="EC" id="3.1.1.96" evidence="2"/>
<dbReference type="GO" id="GO:0005737">
    <property type="term" value="C:cytoplasm"/>
    <property type="evidence" value="ECO:0007669"/>
    <property type="project" value="UniProtKB-SubCell"/>
</dbReference>
<dbReference type="Pfam" id="PF02580">
    <property type="entry name" value="Tyr_Deacylase"/>
    <property type="match status" value="1"/>
</dbReference>
<dbReference type="OrthoDB" id="9801395at2"/>
<dbReference type="PANTHER" id="PTHR10472">
    <property type="entry name" value="D-TYROSYL-TRNA TYR DEACYLASE"/>
    <property type="match status" value="1"/>
</dbReference>
<evidence type="ECO:0000256" key="1">
    <source>
        <dbReference type="ARBA" id="ARBA00009673"/>
    </source>
</evidence>
<keyword evidence="2" id="KW-0820">tRNA-binding</keyword>
<gene>
    <name evidence="2" type="primary">dtd</name>
    <name evidence="3" type="ORF">CJ255_19270</name>
</gene>
<comment type="subcellular location">
    <subcellularLocation>
        <location evidence="2">Cytoplasm</location>
    </subcellularLocation>
</comment>
<dbReference type="AlphaFoldDB" id="A0A2A6REU6"/>
<comment type="catalytic activity">
    <reaction evidence="2">
        <text>a D-aminoacyl-tRNA + H2O = a tRNA + a D-alpha-amino acid + H(+)</text>
        <dbReference type="Rhea" id="RHEA:13953"/>
        <dbReference type="Rhea" id="RHEA-COMP:10123"/>
        <dbReference type="Rhea" id="RHEA-COMP:10124"/>
        <dbReference type="ChEBI" id="CHEBI:15377"/>
        <dbReference type="ChEBI" id="CHEBI:15378"/>
        <dbReference type="ChEBI" id="CHEBI:59871"/>
        <dbReference type="ChEBI" id="CHEBI:78442"/>
        <dbReference type="ChEBI" id="CHEBI:79333"/>
        <dbReference type="EC" id="3.1.1.96"/>
    </reaction>
</comment>
<dbReference type="InterPro" id="IPR003732">
    <property type="entry name" value="Daa-tRNA_deacyls_DTD"/>
</dbReference>
<sequence>MRALIQRVSSASVEVANELVGQTGPGLLILLGVGQGDTEADAEVLAKKTAHLRIFGDEAGRFNHSLCDVGGSALVVSQFTLYADTRRGRRPNFSAAAPPELAAPLVEVYAQALRNYGVHVELGVFGAMMRVALVNEGPVTLMLDSATL</sequence>
<protein>
    <recommendedName>
        <fullName evidence="2">D-aminoacyl-tRNA deacylase</fullName>
        <shortName evidence="2">DTD</shortName>
        <ecNumber evidence="2">3.1.1.96</ecNumber>
    </recommendedName>
    <alternativeName>
        <fullName evidence="2">Gly-tRNA(Ala) deacylase</fullName>
        <ecNumber evidence="2">3.1.1.-</ecNumber>
    </alternativeName>
</protein>
<dbReference type="InterPro" id="IPR023509">
    <property type="entry name" value="DTD-like_sf"/>
</dbReference>
<evidence type="ECO:0000313" key="4">
    <source>
        <dbReference type="Proteomes" id="UP000220527"/>
    </source>
</evidence>
<comment type="function">
    <text evidence="2">An aminoacyl-tRNA editing enzyme that deacylates mischarged D-aminoacyl-tRNAs. Also deacylates mischarged glycyl-tRNA(Ala), protecting cells against glycine mischarging by AlaRS. Acts via tRNA-based rather than protein-based catalysis; rejects L-amino acids rather than detecting D-amino acids in the active site. By recycling D-aminoacyl-tRNA to D-amino acids and free tRNA molecules, this enzyme counteracts the toxicity associated with the formation of D-aminoacyl-tRNA entities in vivo and helps enforce protein L-homochirality.</text>
</comment>
<reference evidence="4" key="1">
    <citation type="submission" date="2017-08" db="EMBL/GenBank/DDBJ databases">
        <authorList>
            <person name="Grouzdev D.S."/>
            <person name="Gaisin V.A."/>
            <person name="Rysina M.S."/>
            <person name="Gorlenko V.M."/>
        </authorList>
    </citation>
    <scope>NUCLEOTIDE SEQUENCE [LARGE SCALE GENOMIC DNA]</scope>
    <source>
        <strain evidence="4">Kir15-3F</strain>
    </source>
</reference>
<evidence type="ECO:0000313" key="3">
    <source>
        <dbReference type="EMBL" id="PDW01373.1"/>
    </source>
</evidence>
<organism evidence="3 4">
    <name type="scientific">Candidatus Viridilinea mediisalina</name>
    <dbReference type="NCBI Taxonomy" id="2024553"/>
    <lineage>
        <taxon>Bacteria</taxon>
        <taxon>Bacillati</taxon>
        <taxon>Chloroflexota</taxon>
        <taxon>Chloroflexia</taxon>
        <taxon>Chloroflexales</taxon>
        <taxon>Chloroflexineae</taxon>
        <taxon>Oscillochloridaceae</taxon>
        <taxon>Candidatus Viridilinea</taxon>
    </lineage>
</organism>
<dbReference type="Proteomes" id="UP000220527">
    <property type="component" value="Unassembled WGS sequence"/>
</dbReference>
<dbReference type="SUPFAM" id="SSF69500">
    <property type="entry name" value="DTD-like"/>
    <property type="match status" value="1"/>
</dbReference>
<dbReference type="GO" id="GO:0043908">
    <property type="term" value="F:Ser(Gly)-tRNA(Ala) hydrolase activity"/>
    <property type="evidence" value="ECO:0007669"/>
    <property type="project" value="UniProtKB-UniRule"/>
</dbReference>
<dbReference type="RefSeq" id="WP_097645721.1">
    <property type="nucleotide sequence ID" value="NZ_NQWI01000143.1"/>
</dbReference>
<dbReference type="GO" id="GO:0019478">
    <property type="term" value="P:D-amino acid catabolic process"/>
    <property type="evidence" value="ECO:0007669"/>
    <property type="project" value="UniProtKB-UniRule"/>
</dbReference>
<comment type="caution">
    <text evidence="3">The sequence shown here is derived from an EMBL/GenBank/DDBJ whole genome shotgun (WGS) entry which is preliminary data.</text>
</comment>
<dbReference type="HAMAP" id="MF_00518">
    <property type="entry name" value="Deacylase_Dtd"/>
    <property type="match status" value="1"/>
</dbReference>
<comment type="subunit">
    <text evidence="2">Homodimer.</text>
</comment>
<keyword evidence="2" id="KW-0378">Hydrolase</keyword>
<accession>A0A2A6REU6</accession>
<proteinExistence type="inferred from homology"/>
<dbReference type="FunFam" id="3.50.80.10:FF:000001">
    <property type="entry name" value="D-aminoacyl-tRNA deacylase"/>
    <property type="match status" value="1"/>
</dbReference>